<dbReference type="InterPro" id="IPR035906">
    <property type="entry name" value="MetI-like_sf"/>
</dbReference>
<keyword evidence="3" id="KW-1003">Cell membrane</keyword>
<keyword evidence="6 7" id="KW-0472">Membrane</keyword>
<keyword evidence="5 7" id="KW-1133">Transmembrane helix</keyword>
<evidence type="ECO:0000259" key="8">
    <source>
        <dbReference type="PROSITE" id="PS50928"/>
    </source>
</evidence>
<dbReference type="SUPFAM" id="SSF161098">
    <property type="entry name" value="MetI-like"/>
    <property type="match status" value="1"/>
</dbReference>
<dbReference type="CDD" id="cd06261">
    <property type="entry name" value="TM_PBP2"/>
    <property type="match status" value="1"/>
</dbReference>
<comment type="caution">
    <text evidence="9">The sequence shown here is derived from an EMBL/GenBank/DDBJ whole genome shotgun (WGS) entry which is preliminary data.</text>
</comment>
<dbReference type="InterPro" id="IPR000515">
    <property type="entry name" value="MetI-like"/>
</dbReference>
<gene>
    <name evidence="9" type="ORF">HMPREF9470_00954</name>
</gene>
<dbReference type="EMBL" id="ADLK01000005">
    <property type="protein sequence ID" value="KMW23738.1"/>
    <property type="molecule type" value="Genomic_DNA"/>
</dbReference>
<dbReference type="Pfam" id="PF00528">
    <property type="entry name" value="BPD_transp_1"/>
    <property type="match status" value="1"/>
</dbReference>
<protein>
    <recommendedName>
        <fullName evidence="8">ABC transmembrane type-1 domain-containing protein</fullName>
    </recommendedName>
</protein>
<feature type="transmembrane region" description="Helical" evidence="7">
    <location>
        <begin position="190"/>
        <end position="215"/>
    </location>
</feature>
<evidence type="ECO:0000256" key="2">
    <source>
        <dbReference type="ARBA" id="ARBA00022448"/>
    </source>
</evidence>
<feature type="transmembrane region" description="Helical" evidence="7">
    <location>
        <begin position="20"/>
        <end position="38"/>
    </location>
</feature>
<evidence type="ECO:0000313" key="9">
    <source>
        <dbReference type="EMBL" id="KMW23738.1"/>
    </source>
</evidence>
<keyword evidence="4 7" id="KW-0812">Transmembrane</keyword>
<dbReference type="GeneID" id="93165730"/>
<comment type="subcellular location">
    <subcellularLocation>
        <location evidence="1 7">Cell membrane</location>
        <topology evidence="1 7">Multi-pass membrane protein</topology>
    </subcellularLocation>
</comment>
<feature type="transmembrane region" description="Helical" evidence="7">
    <location>
        <begin position="84"/>
        <end position="106"/>
    </location>
</feature>
<feature type="domain" description="ABC transmembrane type-1" evidence="8">
    <location>
        <begin position="80"/>
        <end position="269"/>
    </location>
</feature>
<evidence type="ECO:0000256" key="7">
    <source>
        <dbReference type="RuleBase" id="RU363032"/>
    </source>
</evidence>
<proteinExistence type="inferred from homology"/>
<dbReference type="AlphaFoldDB" id="A0A0J9CEP4"/>
<feature type="transmembrane region" description="Helical" evidence="7">
    <location>
        <begin position="251"/>
        <end position="269"/>
    </location>
</feature>
<keyword evidence="2 7" id="KW-0813">Transport</keyword>
<dbReference type="Proteomes" id="UP000037392">
    <property type="component" value="Unassembled WGS sequence"/>
</dbReference>
<evidence type="ECO:0000256" key="4">
    <source>
        <dbReference type="ARBA" id="ARBA00022692"/>
    </source>
</evidence>
<dbReference type="PROSITE" id="PS50928">
    <property type="entry name" value="ABC_TM1"/>
    <property type="match status" value="1"/>
</dbReference>
<dbReference type="RefSeq" id="WP_007867058.1">
    <property type="nucleotide sequence ID" value="NZ_KQ235876.1"/>
</dbReference>
<dbReference type="GO" id="GO:0055085">
    <property type="term" value="P:transmembrane transport"/>
    <property type="evidence" value="ECO:0007669"/>
    <property type="project" value="InterPro"/>
</dbReference>
<evidence type="ECO:0000256" key="3">
    <source>
        <dbReference type="ARBA" id="ARBA00022475"/>
    </source>
</evidence>
<sequence>MNDSGRMGMDRRKYRLMKTAVFLLMFSAAVIALFPFYWMMATAVKPVDEIFAFPPKLWPSEFIWSNFATALSRAPFGLYFRNSFIVTLLSTVITVCINLLAGFAFAKYDFKFKEFLFLIVLSTLMIPLQVTMIPVFVIASKIGIRNTLWGVIIPPCAEALGLFMSRQFISDIPDGLIEAGRIDGATEFTIFTKIILPNVKPLISVLVIFTVMWRWNDLQWPLIMLSNDKYYTVQLGLSNLNGAQYVNWNDMMAASLISVLPVLVVFLLFQRQFVQGVASSGIKG</sequence>
<dbReference type="Gene3D" id="1.10.3720.10">
    <property type="entry name" value="MetI-like"/>
    <property type="match status" value="1"/>
</dbReference>
<evidence type="ECO:0000256" key="6">
    <source>
        <dbReference type="ARBA" id="ARBA00023136"/>
    </source>
</evidence>
<feature type="transmembrane region" description="Helical" evidence="7">
    <location>
        <begin position="115"/>
        <end position="136"/>
    </location>
</feature>
<dbReference type="GO" id="GO:0005886">
    <property type="term" value="C:plasma membrane"/>
    <property type="evidence" value="ECO:0007669"/>
    <property type="project" value="UniProtKB-SubCell"/>
</dbReference>
<dbReference type="PANTHER" id="PTHR43744">
    <property type="entry name" value="ABC TRANSPORTER PERMEASE PROTEIN MG189-RELATED-RELATED"/>
    <property type="match status" value="1"/>
</dbReference>
<evidence type="ECO:0000256" key="1">
    <source>
        <dbReference type="ARBA" id="ARBA00004651"/>
    </source>
</evidence>
<reference evidence="9 10" key="1">
    <citation type="submission" date="2011-04" db="EMBL/GenBank/DDBJ databases">
        <title>The Genome Sequence of Clostridium citroniae WAL-19142.</title>
        <authorList>
            <consortium name="The Broad Institute Genome Sequencing Platform"/>
            <person name="Earl A."/>
            <person name="Ward D."/>
            <person name="Feldgarden M."/>
            <person name="Gevers D."/>
            <person name="Warren Y.A."/>
            <person name="Tyrrell K.L."/>
            <person name="Citron D.M."/>
            <person name="Goldstein E.J."/>
            <person name="Daigneault M."/>
            <person name="Allen-Vercoe E."/>
            <person name="Young S.K."/>
            <person name="Zeng Q."/>
            <person name="Gargeya S."/>
            <person name="Fitzgerald M."/>
            <person name="Haas B."/>
            <person name="Abouelleil A."/>
            <person name="Alvarado L."/>
            <person name="Arachchi H.M."/>
            <person name="Berlin A."/>
            <person name="Brown A."/>
            <person name="Chapman S.B."/>
            <person name="Chen Z."/>
            <person name="Dunbar C."/>
            <person name="Freedman E."/>
            <person name="Gearin G."/>
            <person name="Gellesch M."/>
            <person name="Goldberg J."/>
            <person name="Griggs A."/>
            <person name="Gujja S."/>
            <person name="Heilman E.R."/>
            <person name="Heiman D."/>
            <person name="Howarth C."/>
            <person name="Larson L."/>
            <person name="Lui A."/>
            <person name="MacDonald P.J."/>
            <person name="Mehta T."/>
            <person name="Montmayeur A."/>
            <person name="Murphy C."/>
            <person name="Neiman D."/>
            <person name="Pearson M."/>
            <person name="Priest M."/>
            <person name="Roberts A."/>
            <person name="Saif S."/>
            <person name="Shea T."/>
            <person name="Shenoy N."/>
            <person name="Sisk P."/>
            <person name="Stolte C."/>
            <person name="Sykes S."/>
            <person name="White J."/>
            <person name="Yandava C."/>
            <person name="Wortman J."/>
            <person name="Nusbaum C."/>
            <person name="Birren B."/>
        </authorList>
    </citation>
    <scope>NUCLEOTIDE SEQUENCE [LARGE SCALE GENOMIC DNA]</scope>
    <source>
        <strain evidence="9 10">WAL-19142</strain>
    </source>
</reference>
<accession>A0A0J9CEP4</accession>
<organism evidence="9 10">
    <name type="scientific">[Clostridium] citroniae WAL-19142</name>
    <dbReference type="NCBI Taxonomy" id="742734"/>
    <lineage>
        <taxon>Bacteria</taxon>
        <taxon>Bacillati</taxon>
        <taxon>Bacillota</taxon>
        <taxon>Clostridia</taxon>
        <taxon>Lachnospirales</taxon>
        <taxon>Lachnospiraceae</taxon>
        <taxon>Enterocloster</taxon>
    </lineage>
</organism>
<evidence type="ECO:0000313" key="10">
    <source>
        <dbReference type="Proteomes" id="UP000037392"/>
    </source>
</evidence>
<name>A0A0J9CEP4_9FIRM</name>
<dbReference type="PANTHER" id="PTHR43744:SF8">
    <property type="entry name" value="SN-GLYCEROL-3-PHOSPHATE TRANSPORT SYSTEM PERMEASE PROTEIN UGPE"/>
    <property type="match status" value="1"/>
</dbReference>
<evidence type="ECO:0000256" key="5">
    <source>
        <dbReference type="ARBA" id="ARBA00022989"/>
    </source>
</evidence>
<comment type="similarity">
    <text evidence="7">Belongs to the binding-protein-dependent transport system permease family.</text>
</comment>
<dbReference type="PATRIC" id="fig|742734.4.peg.1011"/>